<accession>A0A565B1D7</accession>
<name>A0A565B1D7_9BRAS</name>
<protein>
    <submittedName>
        <fullName evidence="2">Uncharacterized protein</fullName>
    </submittedName>
</protein>
<comment type="caution">
    <text evidence="2">The sequence shown here is derived from an EMBL/GenBank/DDBJ whole genome shotgun (WGS) entry which is preliminary data.</text>
</comment>
<feature type="region of interest" description="Disordered" evidence="1">
    <location>
        <begin position="1"/>
        <end position="27"/>
    </location>
</feature>
<sequence length="74" mass="7346">MASDGGDGRSVSGGLGGSGGSGGRPEFSVARSFTADVGREENATIVLALGTLDHLETAERRVSLTAIILAEKGG</sequence>
<evidence type="ECO:0000313" key="3">
    <source>
        <dbReference type="Proteomes" id="UP000489600"/>
    </source>
</evidence>
<dbReference type="AlphaFoldDB" id="A0A565B1D7"/>
<gene>
    <name evidence="2" type="ORF">ANE_LOCUS5585</name>
</gene>
<keyword evidence="3" id="KW-1185">Reference proteome</keyword>
<dbReference type="Proteomes" id="UP000489600">
    <property type="component" value="Unassembled WGS sequence"/>
</dbReference>
<dbReference type="EMBL" id="CABITT030000002">
    <property type="protein sequence ID" value="VVA95140.1"/>
    <property type="molecule type" value="Genomic_DNA"/>
</dbReference>
<feature type="compositionally biased region" description="Gly residues" evidence="1">
    <location>
        <begin position="11"/>
        <end position="23"/>
    </location>
</feature>
<feature type="compositionally biased region" description="Low complexity" evidence="1">
    <location>
        <begin position="1"/>
        <end position="10"/>
    </location>
</feature>
<evidence type="ECO:0000256" key="1">
    <source>
        <dbReference type="SAM" id="MobiDB-lite"/>
    </source>
</evidence>
<evidence type="ECO:0000313" key="2">
    <source>
        <dbReference type="EMBL" id="VVA95140.1"/>
    </source>
</evidence>
<proteinExistence type="predicted"/>
<reference evidence="2" key="1">
    <citation type="submission" date="2019-07" db="EMBL/GenBank/DDBJ databases">
        <authorList>
            <person name="Dittberner H."/>
        </authorList>
    </citation>
    <scope>NUCLEOTIDE SEQUENCE [LARGE SCALE GENOMIC DNA]</scope>
</reference>
<organism evidence="2 3">
    <name type="scientific">Arabis nemorensis</name>
    <dbReference type="NCBI Taxonomy" id="586526"/>
    <lineage>
        <taxon>Eukaryota</taxon>
        <taxon>Viridiplantae</taxon>
        <taxon>Streptophyta</taxon>
        <taxon>Embryophyta</taxon>
        <taxon>Tracheophyta</taxon>
        <taxon>Spermatophyta</taxon>
        <taxon>Magnoliopsida</taxon>
        <taxon>eudicotyledons</taxon>
        <taxon>Gunneridae</taxon>
        <taxon>Pentapetalae</taxon>
        <taxon>rosids</taxon>
        <taxon>malvids</taxon>
        <taxon>Brassicales</taxon>
        <taxon>Brassicaceae</taxon>
        <taxon>Arabideae</taxon>
        <taxon>Arabis</taxon>
    </lineage>
</organism>